<dbReference type="AlphaFoldDB" id="A0A9E7ZN15"/>
<accession>A0A9E7ZN15</accession>
<evidence type="ECO:0000313" key="1">
    <source>
        <dbReference type="EMBL" id="UZF88860.1"/>
    </source>
</evidence>
<organism evidence="1">
    <name type="scientific">Bosea sp. NBC_00436</name>
    <dbReference type="NCBI Taxonomy" id="2969620"/>
    <lineage>
        <taxon>Bacteria</taxon>
        <taxon>Pseudomonadati</taxon>
        <taxon>Pseudomonadota</taxon>
        <taxon>Alphaproteobacteria</taxon>
        <taxon>Hyphomicrobiales</taxon>
        <taxon>Boseaceae</taxon>
        <taxon>Bosea</taxon>
    </lineage>
</organism>
<name>A0A9E7ZN15_9HYPH</name>
<gene>
    <name evidence="1" type="ORF">NWE54_08770</name>
</gene>
<protein>
    <submittedName>
        <fullName evidence="1">Uncharacterized protein</fullName>
    </submittedName>
</protein>
<dbReference type="EMBL" id="CP102774">
    <property type="protein sequence ID" value="UZF88860.1"/>
    <property type="molecule type" value="Genomic_DNA"/>
</dbReference>
<proteinExistence type="predicted"/>
<sequence>MVLGEKLDDAAKAAGLLVRRARRLMGDPAVRKEYLKRCDLLTEGERARNHLLLTTIRDRGMQDGATAAQQKVSVEAARILAGRGDEVSGGITINGGQNVIAGYVIKLDGPSAGPRVIRPARANAGEEI</sequence>
<reference evidence="1" key="1">
    <citation type="submission" date="2022-08" db="EMBL/GenBank/DDBJ databases">
        <title>Complete Genome Sequences of 2 Bosea sp. soil isolates.</title>
        <authorList>
            <person name="Alvarez Arevalo M."/>
            <person name="Sterndorff E.B."/>
            <person name="Faurdal D."/>
            <person name="Joergensen T.S."/>
            <person name="Weber T."/>
        </authorList>
    </citation>
    <scope>NUCLEOTIDE SEQUENCE</scope>
    <source>
        <strain evidence="1">NBC_00436</strain>
    </source>
</reference>